<dbReference type="AlphaFoldDB" id="A0AAN7YRL3"/>
<evidence type="ECO:0000313" key="2">
    <source>
        <dbReference type="EMBL" id="KAK5112937.1"/>
    </source>
</evidence>
<dbReference type="InterPro" id="IPR029044">
    <property type="entry name" value="Nucleotide-diphossugar_trans"/>
</dbReference>
<proteinExistence type="predicted"/>
<reference evidence="2" key="1">
    <citation type="submission" date="2023-08" db="EMBL/GenBank/DDBJ databases">
        <title>Black Yeasts Isolated from many extreme environments.</title>
        <authorList>
            <person name="Coleine C."/>
            <person name="Stajich J.E."/>
            <person name="Selbmann L."/>
        </authorList>
    </citation>
    <scope>NUCLEOTIDE SEQUENCE</scope>
    <source>
        <strain evidence="2">CCFEE 5401</strain>
    </source>
</reference>
<name>A0AAN7YRL3_9PEZI</name>
<accession>A0AAN7YRL3</accession>
<sequence length="351" mass="40033">MTTNPRFIAICIGCFLFSAFMTYTVRNAHHSGHWLPPSRHSRRPGQHVLVPPKVAYATFLEAMPDEKDDTPILNDGPYQSTRLLAYQILHSRTMTNRTSDTSAPIPFLVLCTRSLSKAKRTQLKEDGATVLLVEPLPKHAMQPNVEPGREQLAMLRLFQLEQYTKILYLSPSTLVIKSLEGIFYDEATLMQTTGANPKEVYADQEAELPRTYMLGAHSSTGSYAHDYPPNYSENSQKFESTFLIFTPGKAMFEYCLSLVKRVNGGNVMPLQDLLNHGFRRGGNMPWRPLWSGWNVDWPTAEDWRGGAHSFSARFWDKSDRTHDPLLMGIWKEQMAEMEGYYHGREEGRAEH</sequence>
<dbReference type="Proteomes" id="UP001310890">
    <property type="component" value="Unassembled WGS sequence"/>
</dbReference>
<comment type="caution">
    <text evidence="2">The sequence shown here is derived from an EMBL/GenBank/DDBJ whole genome shotgun (WGS) entry which is preliminary data.</text>
</comment>
<keyword evidence="1" id="KW-0812">Transmembrane</keyword>
<feature type="transmembrane region" description="Helical" evidence="1">
    <location>
        <begin position="6"/>
        <end position="25"/>
    </location>
</feature>
<keyword evidence="1" id="KW-1133">Transmembrane helix</keyword>
<dbReference type="InterPro" id="IPR050587">
    <property type="entry name" value="GNT1/Glycosyltrans_8"/>
</dbReference>
<evidence type="ECO:0000313" key="3">
    <source>
        <dbReference type="Proteomes" id="UP001310890"/>
    </source>
</evidence>
<dbReference type="PANTHER" id="PTHR11183">
    <property type="entry name" value="GLYCOGENIN SUBFAMILY MEMBER"/>
    <property type="match status" value="1"/>
</dbReference>
<evidence type="ECO:0000256" key="1">
    <source>
        <dbReference type="SAM" id="Phobius"/>
    </source>
</evidence>
<keyword evidence="1" id="KW-0472">Membrane</keyword>
<dbReference type="SUPFAM" id="SSF53448">
    <property type="entry name" value="Nucleotide-diphospho-sugar transferases"/>
    <property type="match status" value="1"/>
</dbReference>
<organism evidence="2 3">
    <name type="scientific">Meristemomyces frigidus</name>
    <dbReference type="NCBI Taxonomy" id="1508187"/>
    <lineage>
        <taxon>Eukaryota</taxon>
        <taxon>Fungi</taxon>
        <taxon>Dikarya</taxon>
        <taxon>Ascomycota</taxon>
        <taxon>Pezizomycotina</taxon>
        <taxon>Dothideomycetes</taxon>
        <taxon>Dothideomycetidae</taxon>
        <taxon>Mycosphaerellales</taxon>
        <taxon>Teratosphaeriaceae</taxon>
        <taxon>Meristemomyces</taxon>
    </lineage>
</organism>
<dbReference type="Gene3D" id="3.90.550.10">
    <property type="entry name" value="Spore Coat Polysaccharide Biosynthesis Protein SpsA, Chain A"/>
    <property type="match status" value="1"/>
</dbReference>
<evidence type="ECO:0008006" key="4">
    <source>
        <dbReference type="Google" id="ProtNLM"/>
    </source>
</evidence>
<gene>
    <name evidence="2" type="ORF">LTR62_003759</name>
</gene>
<protein>
    <recommendedName>
        <fullName evidence="4">Glycosyltransferase family 8 protein</fullName>
    </recommendedName>
</protein>
<dbReference type="EMBL" id="JAVRRL010000027">
    <property type="protein sequence ID" value="KAK5112937.1"/>
    <property type="molecule type" value="Genomic_DNA"/>
</dbReference>